<reference evidence="1 2" key="1">
    <citation type="submission" date="2017-12" db="EMBL/GenBank/DDBJ databases">
        <title>Pharmacopeia of the Arctic Ocean.</title>
        <authorList>
            <person name="Collins E."/>
            <person name="Ducluzeau A.-L."/>
        </authorList>
    </citation>
    <scope>NUCLEOTIDE SEQUENCE [LARGE SCALE GENOMIC DNA]</scope>
    <source>
        <strain evidence="1 2">DSM 23325</strain>
    </source>
</reference>
<proteinExistence type="predicted"/>
<protein>
    <submittedName>
        <fullName evidence="1">Uncharacterized protein</fullName>
    </submittedName>
</protein>
<organism evidence="1 2">
    <name type="scientific">Nocardioides alpinus</name>
    <dbReference type="NCBI Taxonomy" id="748909"/>
    <lineage>
        <taxon>Bacteria</taxon>
        <taxon>Bacillati</taxon>
        <taxon>Actinomycetota</taxon>
        <taxon>Actinomycetes</taxon>
        <taxon>Propionibacteriales</taxon>
        <taxon>Nocardioidaceae</taxon>
        <taxon>Nocardioides</taxon>
    </lineage>
</organism>
<accession>A0ABX4R0A4</accession>
<dbReference type="Proteomes" id="UP000233565">
    <property type="component" value="Unassembled WGS sequence"/>
</dbReference>
<dbReference type="EMBL" id="PJBV01000011">
    <property type="protein sequence ID" value="PKH43448.1"/>
    <property type="molecule type" value="Genomic_DNA"/>
</dbReference>
<name>A0ABX4R0A4_9ACTN</name>
<evidence type="ECO:0000313" key="2">
    <source>
        <dbReference type="Proteomes" id="UP000233565"/>
    </source>
</evidence>
<gene>
    <name evidence="1" type="ORF">CXG46_03015</name>
</gene>
<sequence>MGTAADPVAVTRAPCETPSMFGGRRRRRERELAAKDRWRTARKLMDEDVTVLGEQVSGLHLDTRADDPDEVAHDHYRRALDSYDQATQLLAASETAEDVVVVEQVVADARYHCAAVLAVQAGEPLPERREPCFFNPQHGPSMRDVEWAPPGGTPRSIGVCAADARKLSAGDEPLVRMVRVGDRWVPWHQAGSITGAIDAGAQLARSSSHGVHGQQNLAQAYLNQTTNGMDGFHRR</sequence>
<evidence type="ECO:0000313" key="1">
    <source>
        <dbReference type="EMBL" id="PKH43448.1"/>
    </source>
</evidence>
<keyword evidence="2" id="KW-1185">Reference proteome</keyword>
<comment type="caution">
    <text evidence="1">The sequence shown here is derived from an EMBL/GenBank/DDBJ whole genome shotgun (WGS) entry which is preliminary data.</text>
</comment>